<gene>
    <name evidence="2" type="ORF">L1I30_00700</name>
</gene>
<feature type="signal peptide" evidence="1">
    <location>
        <begin position="1"/>
        <end position="18"/>
    </location>
</feature>
<dbReference type="EMBL" id="JAKGTH010000006">
    <property type="protein sequence ID" value="MCF4100173.1"/>
    <property type="molecule type" value="Genomic_DNA"/>
</dbReference>
<dbReference type="Gene3D" id="2.40.160.130">
    <property type="entry name" value="Capsule assembly protein Wzi"/>
    <property type="match status" value="1"/>
</dbReference>
<keyword evidence="3" id="KW-1185">Reference proteome</keyword>
<dbReference type="RefSeq" id="WP_236132328.1">
    <property type="nucleotide sequence ID" value="NZ_JAKGTH010000006.1"/>
</dbReference>
<organism evidence="2 3">
    <name type="scientific">Gillisia lutea</name>
    <dbReference type="NCBI Taxonomy" id="2909668"/>
    <lineage>
        <taxon>Bacteria</taxon>
        <taxon>Pseudomonadati</taxon>
        <taxon>Bacteroidota</taxon>
        <taxon>Flavobacteriia</taxon>
        <taxon>Flavobacteriales</taxon>
        <taxon>Flavobacteriaceae</taxon>
        <taxon>Gillisia</taxon>
    </lineage>
</organism>
<evidence type="ECO:0000313" key="2">
    <source>
        <dbReference type="EMBL" id="MCF4100173.1"/>
    </source>
</evidence>
<feature type="chain" id="PRO_5045758681" evidence="1">
    <location>
        <begin position="19"/>
        <end position="698"/>
    </location>
</feature>
<evidence type="ECO:0000256" key="1">
    <source>
        <dbReference type="SAM" id="SignalP"/>
    </source>
</evidence>
<sequence>MRNFGCLLLVLFTFSGFAQDSLSDFETYPVFPQCEDVTHINEQSCFQNILQSFVLDNFILPQKVIDENYKGEMVILFEITKQGLFKILYVDAVYSELKEEAKRVFNKLPNVSRATYNGEPTYSQFRLTVKIPLQDTLREPKPLIVEKENEYPIINALDEYSAIKSKKFISPISKSNILIPLSHEIYNRFDAEMNQLGTNTHTASKPYLYSDVSNYYHFDEERQKLLKKSNSWLGRKIWNEHLVTFQGENYWFTGDVVFDLELGKNFESDVDYTYNNTRGAIFQGGLGENFNFYTVVFESQGRFADYFNTYAESIQPYGGNPAIVPGRGVAKEFMGDGYDFPVAEGYISYSPVDFFSVQLGHGKNFIGDGYRSLLMGDAASPYPYLKLNTQFWKLKYTNTWMSLRDVRKEVSAEGSYRTKYMANHYLSLNLSKRFNLGLFESVIWQNDNGRGFDVNYLNPVIFYRAIEFSTGANGGNAIIGITGKYKWSDQLNLYGQWIIDEFSSSDVFGKEQSWKNKLGFQLGVKYFDAFKIQNLYLQAEYNQVRPYTYSHNSIVLNYGHNNQSMAHLWGANFREFVGIARYRKDRLYGSAKFVIGKRGFDFANDVDNAYYGGGIYGTEKNRPFDSGVEIGQGNTTTSFFTEFETGYIVNPATNLKLFGSFIYRNFNPELNTQANFENSTVWFNLGLRTDIFNWYYDY</sequence>
<reference evidence="2" key="1">
    <citation type="submission" date="2022-01" db="EMBL/GenBank/DDBJ databases">
        <title>Gillisia lutea sp. nov., isolated from marine plastic residues from the Malvarosa beach (Valencia, Spain).</title>
        <authorList>
            <person name="Vidal-Verdu A."/>
            <person name="Molina-Menor E."/>
            <person name="Satari L."/>
            <person name="Pascual J."/>
            <person name="Pereto J."/>
            <person name="Porcar M."/>
        </authorList>
    </citation>
    <scope>NUCLEOTIDE SEQUENCE</scope>
    <source>
        <strain evidence="2">M10.2A</strain>
    </source>
</reference>
<dbReference type="Proteomes" id="UP001179363">
    <property type="component" value="Unassembled WGS sequence"/>
</dbReference>
<keyword evidence="1" id="KW-0732">Signal</keyword>
<protein>
    <submittedName>
        <fullName evidence="2">Gliding motility protein RemB</fullName>
    </submittedName>
</protein>
<name>A0ABS9EFI4_9FLAO</name>
<dbReference type="InterPro" id="IPR038636">
    <property type="entry name" value="Wzi_sf"/>
</dbReference>
<accession>A0ABS9EFI4</accession>
<comment type="caution">
    <text evidence="2">The sequence shown here is derived from an EMBL/GenBank/DDBJ whole genome shotgun (WGS) entry which is preliminary data.</text>
</comment>
<evidence type="ECO:0000313" key="3">
    <source>
        <dbReference type="Proteomes" id="UP001179363"/>
    </source>
</evidence>
<proteinExistence type="predicted"/>